<keyword evidence="8" id="KW-0472">Membrane</keyword>
<dbReference type="InterPro" id="IPR011002">
    <property type="entry name" value="FliG_a-hlx"/>
</dbReference>
<dbReference type="Gene3D" id="1.10.220.30">
    <property type="match status" value="3"/>
</dbReference>
<feature type="domain" description="Flagellar motor switch protein FliG N-terminal" evidence="12">
    <location>
        <begin position="6"/>
        <end position="106"/>
    </location>
</feature>
<dbReference type="Pfam" id="PF14842">
    <property type="entry name" value="FliG_N"/>
    <property type="match status" value="1"/>
</dbReference>
<dbReference type="InterPro" id="IPR032779">
    <property type="entry name" value="FliG_M"/>
</dbReference>
<dbReference type="RefSeq" id="WP_115791666.1">
    <property type="nucleotide sequence ID" value="NZ_QSLN01000001.1"/>
</dbReference>
<dbReference type="OrthoDB" id="9780302at2"/>
<dbReference type="GO" id="GO:0009425">
    <property type="term" value="C:bacterial-type flagellum basal body"/>
    <property type="evidence" value="ECO:0007669"/>
    <property type="project" value="UniProtKB-SubCell"/>
</dbReference>
<keyword evidence="5" id="KW-1003">Cell membrane</keyword>
<dbReference type="FunFam" id="1.10.220.30:FF:000001">
    <property type="entry name" value="Flagellar motor switch protein FliG"/>
    <property type="match status" value="1"/>
</dbReference>
<dbReference type="InterPro" id="IPR023087">
    <property type="entry name" value="Flg_Motor_Flig_C"/>
</dbReference>
<evidence type="ECO:0000313" key="14">
    <source>
        <dbReference type="Proteomes" id="UP000256329"/>
    </source>
</evidence>
<dbReference type="Proteomes" id="UP000256329">
    <property type="component" value="Unassembled WGS sequence"/>
</dbReference>
<keyword evidence="7" id="KW-0283">Flagellar rotation</keyword>
<dbReference type="PANTHER" id="PTHR30534:SF0">
    <property type="entry name" value="FLAGELLAR MOTOR SWITCH PROTEIN FLIG"/>
    <property type="match status" value="1"/>
</dbReference>
<name>A0A3D8P739_9THEO</name>
<evidence type="ECO:0000256" key="9">
    <source>
        <dbReference type="ARBA" id="ARBA00023143"/>
    </source>
</evidence>
<protein>
    <recommendedName>
        <fullName evidence="4">Flagellar motor switch protein FliG</fullName>
    </recommendedName>
</protein>
<comment type="caution">
    <text evidence="13">The sequence shown here is derived from an EMBL/GenBank/DDBJ whole genome shotgun (WGS) entry which is preliminary data.</text>
</comment>
<evidence type="ECO:0000313" key="13">
    <source>
        <dbReference type="EMBL" id="RDV84672.1"/>
    </source>
</evidence>
<gene>
    <name evidence="13" type="ORF">DXX99_01080</name>
</gene>
<keyword evidence="14" id="KW-1185">Reference proteome</keyword>
<dbReference type="AlphaFoldDB" id="A0A3D8P739"/>
<evidence type="ECO:0000256" key="4">
    <source>
        <dbReference type="ARBA" id="ARBA00021870"/>
    </source>
</evidence>
<proteinExistence type="inferred from homology"/>
<dbReference type="GO" id="GO:0005886">
    <property type="term" value="C:plasma membrane"/>
    <property type="evidence" value="ECO:0007669"/>
    <property type="project" value="UniProtKB-SubCell"/>
</dbReference>
<evidence type="ECO:0000256" key="1">
    <source>
        <dbReference type="ARBA" id="ARBA00004117"/>
    </source>
</evidence>
<evidence type="ECO:0000256" key="8">
    <source>
        <dbReference type="ARBA" id="ARBA00023136"/>
    </source>
</evidence>
<keyword evidence="13" id="KW-0282">Flagellum</keyword>
<feature type="domain" description="Flagellar motor switch protein FliG C-terminal" evidence="10">
    <location>
        <begin position="220"/>
        <end position="327"/>
    </location>
</feature>
<evidence type="ECO:0000256" key="5">
    <source>
        <dbReference type="ARBA" id="ARBA00022475"/>
    </source>
</evidence>
<evidence type="ECO:0000256" key="3">
    <source>
        <dbReference type="ARBA" id="ARBA00010299"/>
    </source>
</evidence>
<comment type="similarity">
    <text evidence="3">Belongs to the FliG family.</text>
</comment>
<dbReference type="PRINTS" id="PR00954">
    <property type="entry name" value="FLGMOTORFLIG"/>
</dbReference>
<dbReference type="EMBL" id="QSLN01000001">
    <property type="protein sequence ID" value="RDV84672.1"/>
    <property type="molecule type" value="Genomic_DNA"/>
</dbReference>
<accession>A0A3D8P739</accession>
<evidence type="ECO:0000259" key="11">
    <source>
        <dbReference type="Pfam" id="PF14841"/>
    </source>
</evidence>
<keyword evidence="6" id="KW-0145">Chemotaxis</keyword>
<comment type="subcellular location">
    <subcellularLocation>
        <location evidence="1">Bacterial flagellum basal body</location>
    </subcellularLocation>
    <subcellularLocation>
        <location evidence="2">Cell membrane</location>
        <topology evidence="2">Peripheral membrane protein</topology>
        <orientation evidence="2">Cytoplasmic side</orientation>
    </subcellularLocation>
</comment>
<dbReference type="SUPFAM" id="SSF48029">
    <property type="entry name" value="FliG"/>
    <property type="match status" value="2"/>
</dbReference>
<dbReference type="InterPro" id="IPR028263">
    <property type="entry name" value="FliG_N"/>
</dbReference>
<keyword evidence="9" id="KW-0975">Bacterial flagellum</keyword>
<dbReference type="Pfam" id="PF01706">
    <property type="entry name" value="FliG_C"/>
    <property type="match status" value="1"/>
</dbReference>
<evidence type="ECO:0000259" key="10">
    <source>
        <dbReference type="Pfam" id="PF01706"/>
    </source>
</evidence>
<evidence type="ECO:0000259" key="12">
    <source>
        <dbReference type="Pfam" id="PF14842"/>
    </source>
</evidence>
<feature type="domain" description="Flagellar motor switch protein FliG middle" evidence="11">
    <location>
        <begin position="118"/>
        <end position="190"/>
    </location>
</feature>
<evidence type="ECO:0000256" key="2">
    <source>
        <dbReference type="ARBA" id="ARBA00004413"/>
    </source>
</evidence>
<dbReference type="GO" id="GO:0003774">
    <property type="term" value="F:cytoskeletal motor activity"/>
    <property type="evidence" value="ECO:0007669"/>
    <property type="project" value="InterPro"/>
</dbReference>
<reference evidence="13 14" key="1">
    <citation type="submission" date="2018-08" db="EMBL/GenBank/DDBJ databases">
        <title>Form III RuBisCO-mediated autotrophy in Thermodesulfobium bacteria.</title>
        <authorList>
            <person name="Toshchakov S.V."/>
            <person name="Kublanov I.V."/>
            <person name="Frolov E."/>
            <person name="Bonch-Osmolovskaya E.A."/>
            <person name="Tourova T.P."/>
            <person name="Chernych N.A."/>
            <person name="Lebedinsky A.V."/>
        </authorList>
    </citation>
    <scope>NUCLEOTIDE SEQUENCE [LARGE SCALE GENOMIC DNA]</scope>
    <source>
        <strain evidence="13 14">SR</strain>
    </source>
</reference>
<sequence length="337" mass="37835">MAPQLNLKGLHKAAILLLTLGTDLSAKVLRHGFSEAEIEQLTYTISNLGRVPPEVRDAVLEEFLELQEARTHIIHGGVKRAREILEKAVGPHKAEEIIRRLTQTAAIIPFRSLRKADPKHLFNFLRNEHPQTIALVLAHLDPAQAGAILSALPPELRVDVARRIATMERTSPEIISEVQRVLEQKLTTVFAPEQSQVGGIESLVAILNMVDRATEKNLLEELEARDPALADEVRKRMFVFEDIVKLDDMSIQRVLREVNMKDLAVALRGATEEVKNRIFRNLSQRAGKMLKDELEYMGPVRLRQVEEAQQKIVKIIRALEEAGEIVIARGGEDALVL</sequence>
<dbReference type="GO" id="GO:0006935">
    <property type="term" value="P:chemotaxis"/>
    <property type="evidence" value="ECO:0007669"/>
    <property type="project" value="UniProtKB-KW"/>
</dbReference>
<keyword evidence="13" id="KW-0966">Cell projection</keyword>
<organism evidence="13 14">
    <name type="scientific">Ammonifex thiophilus</name>
    <dbReference type="NCBI Taxonomy" id="444093"/>
    <lineage>
        <taxon>Bacteria</taxon>
        <taxon>Bacillati</taxon>
        <taxon>Bacillota</taxon>
        <taxon>Clostridia</taxon>
        <taxon>Thermoanaerobacterales</taxon>
        <taxon>Thermoanaerobacteraceae</taxon>
        <taxon>Ammonifex</taxon>
    </lineage>
</organism>
<dbReference type="InterPro" id="IPR000090">
    <property type="entry name" value="Flg_Motor_Flig"/>
</dbReference>
<evidence type="ECO:0000256" key="6">
    <source>
        <dbReference type="ARBA" id="ARBA00022500"/>
    </source>
</evidence>
<dbReference type="PANTHER" id="PTHR30534">
    <property type="entry name" value="FLAGELLAR MOTOR SWITCH PROTEIN FLIG"/>
    <property type="match status" value="1"/>
</dbReference>
<dbReference type="NCBIfam" id="TIGR00207">
    <property type="entry name" value="fliG"/>
    <property type="match status" value="1"/>
</dbReference>
<dbReference type="Pfam" id="PF14841">
    <property type="entry name" value="FliG_M"/>
    <property type="match status" value="1"/>
</dbReference>
<keyword evidence="13" id="KW-0969">Cilium</keyword>
<evidence type="ECO:0000256" key="7">
    <source>
        <dbReference type="ARBA" id="ARBA00022779"/>
    </source>
</evidence>
<dbReference type="GO" id="GO:0071973">
    <property type="term" value="P:bacterial-type flagellum-dependent cell motility"/>
    <property type="evidence" value="ECO:0007669"/>
    <property type="project" value="InterPro"/>
</dbReference>
<dbReference type="PIRSF" id="PIRSF003161">
    <property type="entry name" value="FliG"/>
    <property type="match status" value="1"/>
</dbReference>